<comment type="similarity">
    <text evidence="2">Belongs to the class-II aminoacyl-tRNA synthetase family.</text>
</comment>
<proteinExistence type="inferred from homology"/>
<evidence type="ECO:0000313" key="15">
    <source>
        <dbReference type="EMBL" id="KAF2685597.1"/>
    </source>
</evidence>
<evidence type="ECO:0000256" key="12">
    <source>
        <dbReference type="SAM" id="MobiDB-lite"/>
    </source>
</evidence>
<keyword evidence="5" id="KW-0436">Ligase</keyword>
<dbReference type="EC" id="6.1.1.3" evidence="3"/>
<dbReference type="CDD" id="cd00860">
    <property type="entry name" value="ThrRS_anticodon"/>
    <property type="match status" value="1"/>
</dbReference>
<keyword evidence="4" id="KW-0963">Cytoplasm</keyword>
<dbReference type="InterPro" id="IPR018163">
    <property type="entry name" value="Thr/Ala-tRNA-synth_IIc_edit"/>
</dbReference>
<dbReference type="Pfam" id="PF03129">
    <property type="entry name" value="HGTP_anticodon"/>
    <property type="match status" value="1"/>
</dbReference>
<dbReference type="SUPFAM" id="SSF55681">
    <property type="entry name" value="Class II aaRS and biotin synthetases"/>
    <property type="match status" value="1"/>
</dbReference>
<dbReference type="Gene3D" id="3.30.930.10">
    <property type="entry name" value="Bira Bifunctional Protein, Domain 2"/>
    <property type="match status" value="1"/>
</dbReference>
<dbReference type="InterPro" id="IPR033728">
    <property type="entry name" value="ThrRS_core"/>
</dbReference>
<dbReference type="Pfam" id="PF00587">
    <property type="entry name" value="tRNA-synt_2b"/>
    <property type="match status" value="1"/>
</dbReference>
<accession>A0A6G1J4Z7</accession>
<dbReference type="GO" id="GO:0006435">
    <property type="term" value="P:threonyl-tRNA aminoacylation"/>
    <property type="evidence" value="ECO:0007669"/>
    <property type="project" value="InterPro"/>
</dbReference>
<dbReference type="InterPro" id="IPR002320">
    <property type="entry name" value="Thr-tRNA-ligase_IIa"/>
</dbReference>
<dbReference type="SUPFAM" id="SSF81271">
    <property type="entry name" value="TGS-like"/>
    <property type="match status" value="1"/>
</dbReference>
<evidence type="ECO:0000259" key="13">
    <source>
        <dbReference type="PROSITE" id="PS50862"/>
    </source>
</evidence>
<comment type="subcellular location">
    <subcellularLocation>
        <location evidence="1">Cytoplasm</location>
    </subcellularLocation>
</comment>
<dbReference type="NCBIfam" id="TIGR00418">
    <property type="entry name" value="thrS"/>
    <property type="match status" value="1"/>
</dbReference>
<dbReference type="EMBL" id="MU005578">
    <property type="protein sequence ID" value="KAF2685597.1"/>
    <property type="molecule type" value="Genomic_DNA"/>
</dbReference>
<evidence type="ECO:0000313" key="16">
    <source>
        <dbReference type="Proteomes" id="UP000799291"/>
    </source>
</evidence>
<dbReference type="InterPro" id="IPR004154">
    <property type="entry name" value="Anticodon-bd"/>
</dbReference>
<dbReference type="Pfam" id="PF07973">
    <property type="entry name" value="tRNA_SAD"/>
    <property type="match status" value="1"/>
</dbReference>
<evidence type="ECO:0000256" key="2">
    <source>
        <dbReference type="ARBA" id="ARBA00008226"/>
    </source>
</evidence>
<dbReference type="SUPFAM" id="SSF52954">
    <property type="entry name" value="Class II aaRS ABD-related"/>
    <property type="match status" value="1"/>
</dbReference>
<feature type="region of interest" description="Disordered" evidence="12">
    <location>
        <begin position="15"/>
        <end position="45"/>
    </location>
</feature>
<keyword evidence="7" id="KW-0067">ATP-binding</keyword>
<dbReference type="GO" id="GO:0005524">
    <property type="term" value="F:ATP binding"/>
    <property type="evidence" value="ECO:0007669"/>
    <property type="project" value="UniProtKB-KW"/>
</dbReference>
<dbReference type="PROSITE" id="PS50862">
    <property type="entry name" value="AA_TRNA_LIGASE_II"/>
    <property type="match status" value="1"/>
</dbReference>
<dbReference type="CDD" id="cd00771">
    <property type="entry name" value="ThrRS_core"/>
    <property type="match status" value="1"/>
</dbReference>
<dbReference type="SUPFAM" id="SSF55186">
    <property type="entry name" value="ThrRS/AlaRS common domain"/>
    <property type="match status" value="1"/>
</dbReference>
<dbReference type="SMART" id="SM00863">
    <property type="entry name" value="tRNA_SAD"/>
    <property type="match status" value="1"/>
</dbReference>
<dbReference type="InterPro" id="IPR004095">
    <property type="entry name" value="TGS"/>
</dbReference>
<keyword evidence="9 15" id="KW-0030">Aminoacyl-tRNA synthetase</keyword>
<gene>
    <name evidence="15" type="ORF">K458DRAFT_402981</name>
</gene>
<dbReference type="Gene3D" id="3.10.20.30">
    <property type="match status" value="1"/>
</dbReference>
<dbReference type="FunFam" id="3.40.50.800:FF:000003">
    <property type="entry name" value="Threonine--tRNA ligase 2, cytoplasmic"/>
    <property type="match status" value="1"/>
</dbReference>
<dbReference type="InterPro" id="IPR036621">
    <property type="entry name" value="Anticodon-bd_dom_sf"/>
</dbReference>
<dbReference type="InterPro" id="IPR012947">
    <property type="entry name" value="tRNA_SAD"/>
</dbReference>
<dbReference type="Gene3D" id="3.30.980.10">
    <property type="entry name" value="Threonyl-trna Synthetase, Chain A, domain 2"/>
    <property type="match status" value="1"/>
</dbReference>
<evidence type="ECO:0000259" key="14">
    <source>
        <dbReference type="PROSITE" id="PS51880"/>
    </source>
</evidence>
<dbReference type="PROSITE" id="PS51880">
    <property type="entry name" value="TGS"/>
    <property type="match status" value="1"/>
</dbReference>
<evidence type="ECO:0000256" key="10">
    <source>
        <dbReference type="ARBA" id="ARBA00031900"/>
    </source>
</evidence>
<dbReference type="GO" id="GO:0005739">
    <property type="term" value="C:mitochondrion"/>
    <property type="evidence" value="ECO:0007669"/>
    <property type="project" value="TreeGrafter"/>
</dbReference>
<dbReference type="InterPro" id="IPR045864">
    <property type="entry name" value="aa-tRNA-synth_II/BPL/LPL"/>
</dbReference>
<evidence type="ECO:0000256" key="5">
    <source>
        <dbReference type="ARBA" id="ARBA00022598"/>
    </source>
</evidence>
<evidence type="ECO:0000256" key="6">
    <source>
        <dbReference type="ARBA" id="ARBA00022741"/>
    </source>
</evidence>
<dbReference type="Proteomes" id="UP000799291">
    <property type="component" value="Unassembled WGS sequence"/>
</dbReference>
<dbReference type="Pfam" id="PF02824">
    <property type="entry name" value="TGS"/>
    <property type="match status" value="1"/>
</dbReference>
<dbReference type="InterPro" id="IPR006195">
    <property type="entry name" value="aa-tRNA-synth_II"/>
</dbReference>
<dbReference type="InterPro" id="IPR012675">
    <property type="entry name" value="Beta-grasp_dom_sf"/>
</dbReference>
<keyword evidence="8" id="KW-0648">Protein biosynthesis</keyword>
<dbReference type="AlphaFoldDB" id="A0A6G1J4Z7"/>
<keyword evidence="6" id="KW-0547">Nucleotide-binding</keyword>
<keyword evidence="16" id="KW-1185">Reference proteome</keyword>
<dbReference type="OrthoDB" id="5423599at2759"/>
<dbReference type="CDD" id="cd01667">
    <property type="entry name" value="TGS_ThrRS"/>
    <property type="match status" value="1"/>
</dbReference>
<dbReference type="InterPro" id="IPR012676">
    <property type="entry name" value="TGS-like"/>
</dbReference>
<evidence type="ECO:0000256" key="11">
    <source>
        <dbReference type="ARBA" id="ARBA00049515"/>
    </source>
</evidence>
<dbReference type="HAMAP" id="MF_00184">
    <property type="entry name" value="Thr_tRNA_synth"/>
    <property type="match status" value="1"/>
</dbReference>
<dbReference type="Gene3D" id="3.40.50.800">
    <property type="entry name" value="Anticodon-binding domain"/>
    <property type="match status" value="1"/>
</dbReference>
<feature type="domain" description="Aminoacyl-transfer RNA synthetases class-II family profile" evidence="13">
    <location>
        <begin position="347"/>
        <end position="656"/>
    </location>
</feature>
<comment type="catalytic activity">
    <reaction evidence="11">
        <text>tRNA(Thr) + L-threonine + ATP = L-threonyl-tRNA(Thr) + AMP + diphosphate + H(+)</text>
        <dbReference type="Rhea" id="RHEA:24624"/>
        <dbReference type="Rhea" id="RHEA-COMP:9670"/>
        <dbReference type="Rhea" id="RHEA-COMP:9704"/>
        <dbReference type="ChEBI" id="CHEBI:15378"/>
        <dbReference type="ChEBI" id="CHEBI:30616"/>
        <dbReference type="ChEBI" id="CHEBI:33019"/>
        <dbReference type="ChEBI" id="CHEBI:57926"/>
        <dbReference type="ChEBI" id="CHEBI:78442"/>
        <dbReference type="ChEBI" id="CHEBI:78534"/>
        <dbReference type="ChEBI" id="CHEBI:456215"/>
        <dbReference type="EC" id="6.1.1.3"/>
    </reaction>
</comment>
<dbReference type="FunFam" id="3.10.20.30:FF:000006">
    <property type="entry name" value="Threonine--tRNA ligase, cytoplasmic"/>
    <property type="match status" value="1"/>
</dbReference>
<dbReference type="PANTHER" id="PTHR11451">
    <property type="entry name" value="THREONINE-TRNA LIGASE"/>
    <property type="match status" value="1"/>
</dbReference>
<evidence type="ECO:0000256" key="9">
    <source>
        <dbReference type="ARBA" id="ARBA00023146"/>
    </source>
</evidence>
<dbReference type="PANTHER" id="PTHR11451:SF46">
    <property type="entry name" value="THREONINE--TRNA LIGASE"/>
    <property type="match status" value="1"/>
</dbReference>
<dbReference type="GO" id="GO:0004829">
    <property type="term" value="F:threonine-tRNA ligase activity"/>
    <property type="evidence" value="ECO:0007669"/>
    <property type="project" value="UniProtKB-EC"/>
</dbReference>
<sequence length="767" mass="88206">MAEAVKEAVEGVKNLAVSGEAKPKKEKKKKGPPEGADGRPQELSPQPAYFDHRIQIFEKLKAKYDADIAQKPHEKIEITLEDGSIKVGESWVTSPADIARGISKSLFERTVIARLDGGTDAETLWDLERPLEKSCKLELLPFDHPEGKRVFWHSSAHVLGEASERRFGCDLCIGPPIEDGFYYEMALPEKAAVEQTDYKPLENIVSSIVKEKQVFQRLELSKDDLLEMFKSNPYKQHIIKDKIPDGTFTTVYRNGPLIDLCRGPHVPHTGRIKQFKIMKNSASYFLGDANNDSLQRIYGVSFPDKDQMHAHLKYLEEAAKRDHRKIGKEQELFFFHEWSPGSCFFLPHGMIIYNTLMAFLRKQYWDRGYQEVGSPNMYNSALWKVSGHWQHYAEDMFTFDVEKEKWALKPMNCPGHCLIFKHRERSYRELPIRMADFGILHRNEASGALTGLTRVRRFQQDDTHIFCTDDQITEEISGLFDFLREVYGKFGFTFKLKLSTRPEGFLGEIETWDKAEAKLTEALNQFTAAGGDAWELNPGDGAFYGPKIDITISDALRREFQCATIQLDFQLPQRFELEYMTSEVRPKAEKADEASKAKEEKHDKVKEMAEHEAETLKKTPAPQPGYARPVMIHRAIYGSFERFIAILTEHFAGRWPFWLSPRQVMVIPVMPAVNDYVKEVQAKLRSQGFHADIDISGNTMQKKIRTAQLQLYNFIFVVGAEERDSRTANIRNRDDQATQQRGEVIPLDDIIQKLVQLRDERRLENKI</sequence>
<evidence type="ECO:0000256" key="8">
    <source>
        <dbReference type="ARBA" id="ARBA00022917"/>
    </source>
</evidence>
<reference evidence="15" key="1">
    <citation type="journal article" date="2020" name="Stud. Mycol.">
        <title>101 Dothideomycetes genomes: a test case for predicting lifestyles and emergence of pathogens.</title>
        <authorList>
            <person name="Haridas S."/>
            <person name="Albert R."/>
            <person name="Binder M."/>
            <person name="Bloem J."/>
            <person name="Labutti K."/>
            <person name="Salamov A."/>
            <person name="Andreopoulos B."/>
            <person name="Baker S."/>
            <person name="Barry K."/>
            <person name="Bills G."/>
            <person name="Bluhm B."/>
            <person name="Cannon C."/>
            <person name="Castanera R."/>
            <person name="Culley D."/>
            <person name="Daum C."/>
            <person name="Ezra D."/>
            <person name="Gonzalez J."/>
            <person name="Henrissat B."/>
            <person name="Kuo A."/>
            <person name="Liang C."/>
            <person name="Lipzen A."/>
            <person name="Lutzoni F."/>
            <person name="Magnuson J."/>
            <person name="Mondo S."/>
            <person name="Nolan M."/>
            <person name="Ohm R."/>
            <person name="Pangilinan J."/>
            <person name="Park H.-J."/>
            <person name="Ramirez L."/>
            <person name="Alfaro M."/>
            <person name="Sun H."/>
            <person name="Tritt A."/>
            <person name="Yoshinaga Y."/>
            <person name="Zwiers L.-H."/>
            <person name="Turgeon B."/>
            <person name="Goodwin S."/>
            <person name="Spatafora J."/>
            <person name="Crous P."/>
            <person name="Grigoriev I."/>
        </authorList>
    </citation>
    <scope>NUCLEOTIDE SEQUENCE</scope>
    <source>
        <strain evidence="15">CBS 122367</strain>
    </source>
</reference>
<evidence type="ECO:0000256" key="7">
    <source>
        <dbReference type="ARBA" id="ARBA00022840"/>
    </source>
</evidence>
<dbReference type="InterPro" id="IPR047246">
    <property type="entry name" value="ThrRS_anticodon"/>
</dbReference>
<evidence type="ECO:0000256" key="3">
    <source>
        <dbReference type="ARBA" id="ARBA00013163"/>
    </source>
</evidence>
<organism evidence="15 16">
    <name type="scientific">Lentithecium fluviatile CBS 122367</name>
    <dbReference type="NCBI Taxonomy" id="1168545"/>
    <lineage>
        <taxon>Eukaryota</taxon>
        <taxon>Fungi</taxon>
        <taxon>Dikarya</taxon>
        <taxon>Ascomycota</taxon>
        <taxon>Pezizomycotina</taxon>
        <taxon>Dothideomycetes</taxon>
        <taxon>Pleosporomycetidae</taxon>
        <taxon>Pleosporales</taxon>
        <taxon>Massarineae</taxon>
        <taxon>Lentitheciaceae</taxon>
        <taxon>Lentithecium</taxon>
    </lineage>
</organism>
<dbReference type="InterPro" id="IPR002314">
    <property type="entry name" value="aa-tRNA-synt_IIb"/>
</dbReference>
<evidence type="ECO:0000256" key="4">
    <source>
        <dbReference type="ARBA" id="ARBA00022490"/>
    </source>
</evidence>
<name>A0A6G1J4Z7_9PLEO</name>
<dbReference type="FunFam" id="3.30.980.10:FF:000005">
    <property type="entry name" value="Threonyl-tRNA synthetase, mitochondrial"/>
    <property type="match status" value="1"/>
</dbReference>
<protein>
    <recommendedName>
        <fullName evidence="3">threonine--tRNA ligase</fullName>
        <ecNumber evidence="3">6.1.1.3</ecNumber>
    </recommendedName>
    <alternativeName>
        <fullName evidence="10">Threonyl-tRNA synthetase</fullName>
    </alternativeName>
</protein>
<dbReference type="PRINTS" id="PR01047">
    <property type="entry name" value="TRNASYNTHTHR"/>
</dbReference>
<evidence type="ECO:0000256" key="1">
    <source>
        <dbReference type="ARBA" id="ARBA00004496"/>
    </source>
</evidence>
<feature type="domain" description="TGS" evidence="14">
    <location>
        <begin position="74"/>
        <end position="141"/>
    </location>
</feature>